<dbReference type="AlphaFoldDB" id="A0A1L9BHB7"/>
<proteinExistence type="predicted"/>
<feature type="non-terminal residue" evidence="2">
    <location>
        <position position="142"/>
    </location>
</feature>
<evidence type="ECO:0000313" key="3">
    <source>
        <dbReference type="Proteomes" id="UP000182229"/>
    </source>
</evidence>
<comment type="caution">
    <text evidence="2">The sequence shown here is derived from an EMBL/GenBank/DDBJ whole genome shotgun (WGS) entry which is preliminary data.</text>
</comment>
<sequence length="142" mass="14887">MRAEARAHGWAALLVAVLLSTGCVTLGPDAALESSGEAPADVVARAGAGPQQPPSCGGRSVPAGWPDFSSHDSEALLAPFLTCTSPAEYVALQEHVDMPRLVESLTDWDAVRLGSLGPVREDAAGLLNRKRLAFLLHATDKY</sequence>
<reference evidence="3" key="1">
    <citation type="submission" date="2016-11" db="EMBL/GenBank/DDBJ databases">
        <authorList>
            <person name="Shukria A."/>
            <person name="Stevens D.C."/>
        </authorList>
    </citation>
    <scope>NUCLEOTIDE SEQUENCE [LARGE SCALE GENOMIC DNA]</scope>
    <source>
        <strain evidence="3">Cbfe23</strain>
    </source>
</reference>
<dbReference type="EMBL" id="MPIN01000001">
    <property type="protein sequence ID" value="OJH41672.1"/>
    <property type="molecule type" value="Genomic_DNA"/>
</dbReference>
<reference evidence="2 3" key="2">
    <citation type="submission" date="2016-12" db="EMBL/GenBank/DDBJ databases">
        <title>Draft Genome Sequence of Cystobacter ferrugineus Strain Cbfe23.</title>
        <authorList>
            <person name="Akbar S."/>
            <person name="Dowd S.E."/>
            <person name="Stevens D.C."/>
        </authorList>
    </citation>
    <scope>NUCLEOTIDE SEQUENCE [LARGE SCALE GENOMIC DNA]</scope>
    <source>
        <strain evidence="2 3">Cbfe23</strain>
    </source>
</reference>
<evidence type="ECO:0000256" key="1">
    <source>
        <dbReference type="SAM" id="MobiDB-lite"/>
    </source>
</evidence>
<feature type="region of interest" description="Disordered" evidence="1">
    <location>
        <begin position="45"/>
        <end position="67"/>
    </location>
</feature>
<keyword evidence="3" id="KW-1185">Reference proteome</keyword>
<dbReference type="PROSITE" id="PS51257">
    <property type="entry name" value="PROKAR_LIPOPROTEIN"/>
    <property type="match status" value="1"/>
</dbReference>
<gene>
    <name evidence="2" type="ORF">BON30_00005</name>
</gene>
<name>A0A1L9BHB7_9BACT</name>
<accession>A0A1L9BHB7</accession>
<protein>
    <submittedName>
        <fullName evidence="2">Uncharacterized protein</fullName>
    </submittedName>
</protein>
<evidence type="ECO:0000313" key="2">
    <source>
        <dbReference type="EMBL" id="OJH41672.1"/>
    </source>
</evidence>
<dbReference type="Proteomes" id="UP000182229">
    <property type="component" value="Unassembled WGS sequence"/>
</dbReference>
<organism evidence="2 3">
    <name type="scientific">Cystobacter ferrugineus</name>
    <dbReference type="NCBI Taxonomy" id="83449"/>
    <lineage>
        <taxon>Bacteria</taxon>
        <taxon>Pseudomonadati</taxon>
        <taxon>Myxococcota</taxon>
        <taxon>Myxococcia</taxon>
        <taxon>Myxococcales</taxon>
        <taxon>Cystobacterineae</taxon>
        <taxon>Archangiaceae</taxon>
        <taxon>Cystobacter</taxon>
    </lineage>
</organism>